<evidence type="ECO:0000259" key="9">
    <source>
        <dbReference type="Pfam" id="PF07568"/>
    </source>
</evidence>
<evidence type="ECO:0000256" key="5">
    <source>
        <dbReference type="ARBA" id="ARBA00022741"/>
    </source>
</evidence>
<feature type="domain" description="Signal transduction histidine kinase subgroup 2 dimerisation and phosphoacceptor" evidence="9">
    <location>
        <begin position="391"/>
        <end position="466"/>
    </location>
</feature>
<feature type="transmembrane region" description="Helical" evidence="8">
    <location>
        <begin position="353"/>
        <end position="372"/>
    </location>
</feature>
<accession>A0A4U6D8S8</accession>
<dbReference type="PANTHER" id="PTHR41523:SF8">
    <property type="entry name" value="ETHYLENE RESPONSE SENSOR PROTEIN"/>
    <property type="match status" value="1"/>
</dbReference>
<keyword evidence="11" id="KW-1185">Reference proteome</keyword>
<comment type="catalytic activity">
    <reaction evidence="1">
        <text>ATP + protein L-histidine = ADP + protein N-phospho-L-histidine.</text>
        <dbReference type="EC" id="2.7.13.3"/>
    </reaction>
</comment>
<evidence type="ECO:0000256" key="3">
    <source>
        <dbReference type="ARBA" id="ARBA00022553"/>
    </source>
</evidence>
<dbReference type="InterPro" id="IPR011990">
    <property type="entry name" value="TPR-like_helical_dom_sf"/>
</dbReference>
<keyword evidence="5" id="KW-0547">Nucleotide-binding</keyword>
<evidence type="ECO:0000256" key="6">
    <source>
        <dbReference type="ARBA" id="ARBA00022777"/>
    </source>
</evidence>
<organism evidence="10 11">
    <name type="scientific">Dyadobacter frigoris</name>
    <dbReference type="NCBI Taxonomy" id="2576211"/>
    <lineage>
        <taxon>Bacteria</taxon>
        <taxon>Pseudomonadati</taxon>
        <taxon>Bacteroidota</taxon>
        <taxon>Cytophagia</taxon>
        <taxon>Cytophagales</taxon>
        <taxon>Spirosomataceae</taxon>
        <taxon>Dyadobacter</taxon>
    </lineage>
</organism>
<evidence type="ECO:0000256" key="7">
    <source>
        <dbReference type="ARBA" id="ARBA00022840"/>
    </source>
</evidence>
<keyword evidence="6 10" id="KW-0418">Kinase</keyword>
<evidence type="ECO:0000313" key="10">
    <source>
        <dbReference type="EMBL" id="TKT93166.1"/>
    </source>
</evidence>
<dbReference type="SUPFAM" id="SSF48452">
    <property type="entry name" value="TPR-like"/>
    <property type="match status" value="1"/>
</dbReference>
<reference evidence="10 11" key="1">
    <citation type="submission" date="2019-05" db="EMBL/GenBank/DDBJ databases">
        <title>Dyadobacter AR-3-8 sp. nov., isolated from arctic soil.</title>
        <authorList>
            <person name="Chaudhary D.K."/>
        </authorList>
    </citation>
    <scope>NUCLEOTIDE SEQUENCE [LARGE SCALE GENOMIC DNA]</scope>
    <source>
        <strain evidence="10 11">AR-3-8</strain>
    </source>
</reference>
<dbReference type="GO" id="GO:0004673">
    <property type="term" value="F:protein histidine kinase activity"/>
    <property type="evidence" value="ECO:0007669"/>
    <property type="project" value="UniProtKB-EC"/>
</dbReference>
<dbReference type="OrthoDB" id="9767435at2"/>
<evidence type="ECO:0000256" key="1">
    <source>
        <dbReference type="ARBA" id="ARBA00000085"/>
    </source>
</evidence>
<keyword evidence="3" id="KW-0597">Phosphoprotein</keyword>
<evidence type="ECO:0000256" key="4">
    <source>
        <dbReference type="ARBA" id="ARBA00022679"/>
    </source>
</evidence>
<dbReference type="SUPFAM" id="SSF55874">
    <property type="entry name" value="ATPase domain of HSP90 chaperone/DNA topoisomerase II/histidine kinase"/>
    <property type="match status" value="1"/>
</dbReference>
<evidence type="ECO:0000313" key="11">
    <source>
        <dbReference type="Proteomes" id="UP000304900"/>
    </source>
</evidence>
<dbReference type="EMBL" id="SZVO01000002">
    <property type="protein sequence ID" value="TKT93166.1"/>
    <property type="molecule type" value="Genomic_DNA"/>
</dbReference>
<keyword evidence="4" id="KW-0808">Transferase</keyword>
<evidence type="ECO:0000256" key="8">
    <source>
        <dbReference type="SAM" id="Phobius"/>
    </source>
</evidence>
<dbReference type="GO" id="GO:0005524">
    <property type="term" value="F:ATP binding"/>
    <property type="evidence" value="ECO:0007669"/>
    <property type="project" value="UniProtKB-KW"/>
</dbReference>
<dbReference type="EC" id="2.7.13.3" evidence="2"/>
<dbReference type="PANTHER" id="PTHR41523">
    <property type="entry name" value="TWO-COMPONENT SYSTEM SENSOR PROTEIN"/>
    <property type="match status" value="1"/>
</dbReference>
<keyword evidence="8" id="KW-0472">Membrane</keyword>
<proteinExistence type="predicted"/>
<dbReference type="Gene3D" id="1.25.40.10">
    <property type="entry name" value="Tetratricopeptide repeat domain"/>
    <property type="match status" value="1"/>
</dbReference>
<dbReference type="InterPro" id="IPR036890">
    <property type="entry name" value="HATPase_C_sf"/>
</dbReference>
<dbReference type="Proteomes" id="UP000304900">
    <property type="component" value="Unassembled WGS sequence"/>
</dbReference>
<dbReference type="Gene3D" id="3.30.565.10">
    <property type="entry name" value="Histidine kinase-like ATPase, C-terminal domain"/>
    <property type="match status" value="1"/>
</dbReference>
<dbReference type="AlphaFoldDB" id="A0A4U6D8S8"/>
<dbReference type="Pfam" id="PF07568">
    <property type="entry name" value="HisKA_2"/>
    <property type="match status" value="1"/>
</dbReference>
<gene>
    <name evidence="10" type="ORF">FDK13_04745</name>
</gene>
<protein>
    <recommendedName>
        <fullName evidence="2">histidine kinase</fullName>
        <ecNumber evidence="2">2.7.13.3</ecNumber>
    </recommendedName>
</protein>
<dbReference type="RefSeq" id="WP_137338842.1">
    <property type="nucleotide sequence ID" value="NZ_BSQH01000012.1"/>
</dbReference>
<keyword evidence="7" id="KW-0067">ATP-binding</keyword>
<dbReference type="InterPro" id="IPR011495">
    <property type="entry name" value="Sig_transdc_His_kin_sub2_dim/P"/>
</dbReference>
<keyword evidence="8" id="KW-1133">Transmembrane helix</keyword>
<keyword evidence="8" id="KW-0812">Transmembrane</keyword>
<comment type="caution">
    <text evidence="10">The sequence shown here is derived from an EMBL/GenBank/DDBJ whole genome shotgun (WGS) entry which is preliminary data.</text>
</comment>
<evidence type="ECO:0000256" key="2">
    <source>
        <dbReference type="ARBA" id="ARBA00012438"/>
    </source>
</evidence>
<sequence>MNNSKIFLVILILIGNLCMINAQDVGVAKIGKSPYVRLREADIEYRAAVARHADIAEIAELSYILGKRYTGLESNHKAKYWFLKSLTMLEPFGPSEDIGKICIWLCSLEHHINGNTDTTMLYARRALFNFQAVGSASRLIGAYAEIGGIHAVGWTESKKGIKRSFNPSIDSAFFYEEEALKMAVSQNRALDIGLRNCGLANLWSLKNDKRKEISFMRKGLNVFRRGNFFHNEFLTLLDLSKIYLSGNRFDDAKKMLNQARTISDKYLDVRESQMAGLEAAFASYFQKTGNWEKAFEHQRRSVEYRENEFRNYRNGAEEGIISLLENERKEVELKAKNTELALRGENLKMQQRLNLVTGLVLFLTVIAVVFFFKQFKRFKRTSEVNAELVLEQSHRIKNNLQSVSSLLSLQRYRLSDPAAIKAMEESLLRVEAMSLVHKQLYQGNSLVRVELKAYIPDVVESVLRSYDQGAVQVFYDLQDLWLPASKAISLGLIVNELTTNACKYAFFNNLEPSLKVACHELSGHIIFTFSDNGPGFTKNKECNSFGLKLVDLMVTNLSGEELFDTSNGTVFRLSFCDVGKLGSNGEKNHFTKYYV</sequence>
<name>A0A4U6D8S8_9BACT</name>